<gene>
    <name evidence="1" type="ORF">MGWOODY_Smn3398</name>
</gene>
<dbReference type="InterPro" id="IPR009057">
    <property type="entry name" value="Homeodomain-like_sf"/>
</dbReference>
<dbReference type="Pfam" id="PF04255">
    <property type="entry name" value="DUF433"/>
    <property type="match status" value="1"/>
</dbReference>
<dbReference type="InterPro" id="IPR007367">
    <property type="entry name" value="DUF433"/>
</dbReference>
<evidence type="ECO:0008006" key="2">
    <source>
        <dbReference type="Google" id="ProtNLM"/>
    </source>
</evidence>
<dbReference type="PANTHER" id="PTHR34849">
    <property type="entry name" value="SSL5025 PROTEIN"/>
    <property type="match status" value="1"/>
</dbReference>
<name>A0A160THP6_9ZZZZ</name>
<accession>A0A160THP6</accession>
<evidence type="ECO:0000313" key="1">
    <source>
        <dbReference type="EMBL" id="CUS43851.1"/>
    </source>
</evidence>
<proteinExistence type="predicted"/>
<dbReference type="AlphaFoldDB" id="A0A160THP6"/>
<dbReference type="EMBL" id="CZQE01000092">
    <property type="protein sequence ID" value="CUS43851.1"/>
    <property type="molecule type" value="Genomic_DNA"/>
</dbReference>
<organism evidence="1">
    <name type="scientific">hydrothermal vent metagenome</name>
    <dbReference type="NCBI Taxonomy" id="652676"/>
    <lineage>
        <taxon>unclassified sequences</taxon>
        <taxon>metagenomes</taxon>
        <taxon>ecological metagenomes</taxon>
    </lineage>
</organism>
<dbReference type="InterPro" id="IPR036388">
    <property type="entry name" value="WH-like_DNA-bd_sf"/>
</dbReference>
<reference evidence="1" key="1">
    <citation type="submission" date="2015-10" db="EMBL/GenBank/DDBJ databases">
        <authorList>
            <person name="Gilbert D.G."/>
        </authorList>
    </citation>
    <scope>NUCLEOTIDE SEQUENCE</scope>
</reference>
<sequence length="195" mass="21172">MADAFTTREVAELADVSVRAIDKAVEENVLTGIRNVMSRGKLRRMLPLHAVPYAAIVKQLPMTLGRIEKRNLARALASRSPALMTSEALEIATAVSVDVPRLVDRDLAERAASYARARDVHIEENPDILGGTPVIKGTRLSVYAIRGRLDGGESIDAIIDDYPSLSREAVATALLYARTHPLVGRPGGRPWKKAA</sequence>
<protein>
    <recommendedName>
        <fullName evidence="2">DUF433 domain-containing protein</fullName>
    </recommendedName>
</protein>
<dbReference type="PANTHER" id="PTHR34849:SF3">
    <property type="entry name" value="SSR2962 PROTEIN"/>
    <property type="match status" value="1"/>
</dbReference>
<dbReference type="Gene3D" id="1.10.10.10">
    <property type="entry name" value="Winged helix-like DNA-binding domain superfamily/Winged helix DNA-binding domain"/>
    <property type="match status" value="1"/>
</dbReference>
<dbReference type="SUPFAM" id="SSF46689">
    <property type="entry name" value="Homeodomain-like"/>
    <property type="match status" value="1"/>
</dbReference>